<reference evidence="3" key="1">
    <citation type="submission" date="2016-11" db="UniProtKB">
        <authorList>
            <consortium name="WormBaseParasite"/>
        </authorList>
    </citation>
    <scope>IDENTIFICATION</scope>
</reference>
<evidence type="ECO:0000313" key="2">
    <source>
        <dbReference type="Proteomes" id="UP000095287"/>
    </source>
</evidence>
<keyword evidence="1" id="KW-0472">Membrane</keyword>
<dbReference type="PANTHER" id="PTHR21325">
    <property type="entry name" value="PHOSPHOLIPASE B, PLB1"/>
    <property type="match status" value="1"/>
</dbReference>
<keyword evidence="2" id="KW-1185">Reference proteome</keyword>
<dbReference type="GO" id="GO:0004620">
    <property type="term" value="F:phospholipase activity"/>
    <property type="evidence" value="ECO:0007669"/>
    <property type="project" value="InterPro"/>
</dbReference>
<dbReference type="PANTHER" id="PTHR21325:SF23">
    <property type="entry name" value="LIPASE_GDSL DOMAIN-CONTAINING PROTEIN"/>
    <property type="match status" value="1"/>
</dbReference>
<evidence type="ECO:0000313" key="3">
    <source>
        <dbReference type="WBParaSite" id="L893_g15027.t1"/>
    </source>
</evidence>
<accession>A0A1I7YCT7</accession>
<dbReference type="Proteomes" id="UP000095287">
    <property type="component" value="Unplaced"/>
</dbReference>
<name>A0A1I7YCT7_9BILA</name>
<keyword evidence="1" id="KW-1133">Transmembrane helix</keyword>
<dbReference type="AlphaFoldDB" id="A0A1I7YCT7"/>
<dbReference type="InterPro" id="IPR038885">
    <property type="entry name" value="PLB1"/>
</dbReference>
<dbReference type="WBParaSite" id="L893_g15027.t1">
    <property type="protein sequence ID" value="L893_g15027.t1"/>
    <property type="gene ID" value="L893_g15027"/>
</dbReference>
<dbReference type="Pfam" id="PF00657">
    <property type="entry name" value="Lipase_GDSL"/>
    <property type="match status" value="1"/>
</dbReference>
<protein>
    <submittedName>
        <fullName evidence="3">SGNH domain-containing protein</fullName>
    </submittedName>
</protein>
<sequence length="410" mass="47312">MRRYVVTTTVCGCFYCFGMSSISANAWRIRFQGYVTASRLERRSVQSSSESIEIDPMRQWNQIHTTHIENAFSNKKNFACPRMKDRFHTDIMTEFVHKDLEGVSHGMGTMDILPDHQFNVAQTGATTNDMPSQAEMLVKRIHNFYDDGEYNDKWILIMITIGTEEICKDCDTPNIDQLRRAIMILKRNLPKALIVLIGPIHVAKSSHLTYNLLKPRCTCMQSMSNFALRELQQKWKDLFFTLEREFAQRNYPTFGLLTLPSLSIASRHPEQLFIVEKPLLNRKGHTYAAKWLWNRLITGPKYNISRAHLSTDSYFCPSLTCPYFRTIANWEQCVVMTNDDHERLVQNSPVTPETILKPLSSRQEFMQRNIVFVIVALVFLSTLVVVVFAAGFYVHGLKATKGRFDMIQGV</sequence>
<feature type="transmembrane region" description="Helical" evidence="1">
    <location>
        <begin position="370"/>
        <end position="394"/>
    </location>
</feature>
<dbReference type="GO" id="GO:0006644">
    <property type="term" value="P:phospholipid metabolic process"/>
    <property type="evidence" value="ECO:0007669"/>
    <property type="project" value="TreeGrafter"/>
</dbReference>
<evidence type="ECO:0000256" key="1">
    <source>
        <dbReference type="SAM" id="Phobius"/>
    </source>
</evidence>
<keyword evidence="1" id="KW-0812">Transmembrane</keyword>
<dbReference type="SUPFAM" id="SSF52266">
    <property type="entry name" value="SGNH hydrolase"/>
    <property type="match status" value="1"/>
</dbReference>
<organism evidence="2 3">
    <name type="scientific">Steinernema glaseri</name>
    <dbReference type="NCBI Taxonomy" id="37863"/>
    <lineage>
        <taxon>Eukaryota</taxon>
        <taxon>Metazoa</taxon>
        <taxon>Ecdysozoa</taxon>
        <taxon>Nematoda</taxon>
        <taxon>Chromadorea</taxon>
        <taxon>Rhabditida</taxon>
        <taxon>Tylenchina</taxon>
        <taxon>Panagrolaimomorpha</taxon>
        <taxon>Strongyloidoidea</taxon>
        <taxon>Steinernematidae</taxon>
        <taxon>Steinernema</taxon>
    </lineage>
</organism>
<proteinExistence type="predicted"/>
<dbReference type="InterPro" id="IPR001087">
    <property type="entry name" value="GDSL"/>
</dbReference>